<evidence type="ECO:0000313" key="3">
    <source>
        <dbReference type="EMBL" id="OGE81408.1"/>
    </source>
</evidence>
<dbReference type="GO" id="GO:0005829">
    <property type="term" value="C:cytosol"/>
    <property type="evidence" value="ECO:0007669"/>
    <property type="project" value="TreeGrafter"/>
</dbReference>
<dbReference type="SUPFAM" id="SSF52972">
    <property type="entry name" value="ITPase-like"/>
    <property type="match status" value="1"/>
</dbReference>
<evidence type="ECO:0008006" key="5">
    <source>
        <dbReference type="Google" id="ProtNLM"/>
    </source>
</evidence>
<organism evidence="3 4">
    <name type="scientific">Candidatus Doudnabacteria bacterium RIFCSPHIGHO2_01_FULL_46_24</name>
    <dbReference type="NCBI Taxonomy" id="1817825"/>
    <lineage>
        <taxon>Bacteria</taxon>
        <taxon>Candidatus Doudnaibacteriota</taxon>
    </lineage>
</organism>
<sequence>MSKKLLIGTGNQAKVNSYKKFLKDFKLEIVSAGDLKIPEPEEKSETFEEEAINKAKYYFEKSHLPTLVDDGGMEIDALGGEPGVRSRRWLGHEMKDQEIIAEVMRRMQGVPAERRTCKFSIVIALATPFGIFTSHGEIAGVIADKPSEKIIPRYPYRSVTFLPNYKKYWCEIDEEEEKILDHRKHALEKLTDIFKEISKQ</sequence>
<name>A0A1F5NUS4_9BACT</name>
<evidence type="ECO:0000256" key="1">
    <source>
        <dbReference type="ARBA" id="ARBA00008023"/>
    </source>
</evidence>
<dbReference type="InterPro" id="IPR029001">
    <property type="entry name" value="ITPase-like_fam"/>
</dbReference>
<gene>
    <name evidence="3" type="ORF">A2720_02615</name>
</gene>
<dbReference type="Gene3D" id="3.90.950.10">
    <property type="match status" value="1"/>
</dbReference>
<dbReference type="EMBL" id="MFEL01000008">
    <property type="protein sequence ID" value="OGE81408.1"/>
    <property type="molecule type" value="Genomic_DNA"/>
</dbReference>
<accession>A0A1F5NUS4</accession>
<dbReference type="GO" id="GO:0009143">
    <property type="term" value="P:nucleoside triphosphate catabolic process"/>
    <property type="evidence" value="ECO:0007669"/>
    <property type="project" value="InterPro"/>
</dbReference>
<dbReference type="Pfam" id="PF01725">
    <property type="entry name" value="Ham1p_like"/>
    <property type="match status" value="1"/>
</dbReference>
<evidence type="ECO:0000256" key="2">
    <source>
        <dbReference type="ARBA" id="ARBA00022801"/>
    </source>
</evidence>
<proteinExistence type="inferred from homology"/>
<reference evidence="3 4" key="1">
    <citation type="journal article" date="2016" name="Nat. Commun.">
        <title>Thousands of microbial genomes shed light on interconnected biogeochemical processes in an aquifer system.</title>
        <authorList>
            <person name="Anantharaman K."/>
            <person name="Brown C.T."/>
            <person name="Hug L.A."/>
            <person name="Sharon I."/>
            <person name="Castelle C.J."/>
            <person name="Probst A.J."/>
            <person name="Thomas B.C."/>
            <person name="Singh A."/>
            <person name="Wilkins M.J."/>
            <person name="Karaoz U."/>
            <person name="Brodie E.L."/>
            <person name="Williams K.H."/>
            <person name="Hubbard S.S."/>
            <person name="Banfield J.F."/>
        </authorList>
    </citation>
    <scope>NUCLEOTIDE SEQUENCE [LARGE SCALE GENOMIC DNA]</scope>
</reference>
<dbReference type="InterPro" id="IPR002637">
    <property type="entry name" value="RdgB/HAM1"/>
</dbReference>
<comment type="caution">
    <text evidence="3">The sequence shown here is derived from an EMBL/GenBank/DDBJ whole genome shotgun (WGS) entry which is preliminary data.</text>
</comment>
<protein>
    <recommendedName>
        <fullName evidence="5">Non-canonical purine NTP pyrophosphatase</fullName>
    </recommendedName>
</protein>
<dbReference type="PANTHER" id="PTHR11067">
    <property type="entry name" value="INOSINE TRIPHOSPHATE PYROPHOSPHATASE/HAM1 PROTEIN"/>
    <property type="match status" value="1"/>
</dbReference>
<dbReference type="GO" id="GO:0047429">
    <property type="term" value="F:nucleoside triphosphate diphosphatase activity"/>
    <property type="evidence" value="ECO:0007669"/>
    <property type="project" value="InterPro"/>
</dbReference>
<dbReference type="PANTHER" id="PTHR11067:SF9">
    <property type="entry name" value="INOSINE TRIPHOSPHATE PYROPHOSPHATASE"/>
    <property type="match status" value="1"/>
</dbReference>
<dbReference type="Proteomes" id="UP000178892">
    <property type="component" value="Unassembled WGS sequence"/>
</dbReference>
<comment type="similarity">
    <text evidence="1">Belongs to the HAM1 NTPase family.</text>
</comment>
<keyword evidence="2" id="KW-0378">Hydrolase</keyword>
<evidence type="ECO:0000313" key="4">
    <source>
        <dbReference type="Proteomes" id="UP000178892"/>
    </source>
</evidence>
<dbReference type="STRING" id="1817825.A2720_02615"/>
<dbReference type="AlphaFoldDB" id="A0A1F5NUS4"/>